<dbReference type="PANTHER" id="PTHR16301">
    <property type="entry name" value="IMPACT-RELATED"/>
    <property type="match status" value="1"/>
</dbReference>
<dbReference type="EMBL" id="LRBP01000027">
    <property type="protein sequence ID" value="OII71812.1"/>
    <property type="molecule type" value="Genomic_DNA"/>
</dbReference>
<evidence type="ECO:0000313" key="9">
    <source>
        <dbReference type="Proteomes" id="UP000186176"/>
    </source>
</evidence>
<evidence type="ECO:0000256" key="6">
    <source>
        <dbReference type="ARBA" id="ARBA00023016"/>
    </source>
</evidence>
<sequence>MNSSALKEEVIALKSIYGESLDSSDKNGLPSPGIIFNGEERSLKYFSEYLDGILEVKISIPFGYPLETSSFSISSWYFDIHYLTYSEELSQSRSISLTSNIFRQLKELIEKKIENKSPVLFELIETLTSCNIDPEQYRGKISNKEQNIEIENHFDSFDGDKIFGIAHGEPIIDRKSVFQAHACKVETVEQVNKVIKWLLSNPKIAKATHNIWSYRLFKEKNHATLSEGSFPIGYDIISQDHDSDGENAAGSRLQHLLGIINAKNVFVMVSRWYGGIQLGPDRFRHINNAARLILEKSGLITKTESFKLQSSNKRQKNGL</sequence>
<dbReference type="OrthoDB" id="69641at2759"/>
<evidence type="ECO:0000256" key="3">
    <source>
        <dbReference type="ARBA" id="ARBA00022490"/>
    </source>
</evidence>
<evidence type="ECO:0000256" key="5">
    <source>
        <dbReference type="ARBA" id="ARBA00022845"/>
    </source>
</evidence>
<dbReference type="InterPro" id="IPR020568">
    <property type="entry name" value="Ribosomal_Su5_D2-typ_SF"/>
</dbReference>
<evidence type="ECO:0000313" key="8">
    <source>
        <dbReference type="EMBL" id="OII71812.1"/>
    </source>
</evidence>
<evidence type="ECO:0000256" key="4">
    <source>
        <dbReference type="ARBA" id="ARBA00022491"/>
    </source>
</evidence>
<keyword evidence="4" id="KW-0678">Repressor</keyword>
<dbReference type="Proteomes" id="UP000186176">
    <property type="component" value="Unassembled WGS sequence"/>
</dbReference>
<dbReference type="Pfam" id="PF05773">
    <property type="entry name" value="RWD"/>
    <property type="match status" value="1"/>
</dbReference>
<dbReference type="GeneID" id="39977412"/>
<comment type="subcellular location">
    <subcellularLocation>
        <location evidence="1">Cytoplasm</location>
    </subcellularLocation>
</comment>
<dbReference type="InterPro" id="IPR036956">
    <property type="entry name" value="Impact_N_sf"/>
</dbReference>
<proteinExistence type="inferred from homology"/>
<dbReference type="InterPro" id="IPR001498">
    <property type="entry name" value="Impact_N"/>
</dbReference>
<dbReference type="PROSITE" id="PS50908">
    <property type="entry name" value="RWD"/>
    <property type="match status" value="1"/>
</dbReference>
<dbReference type="SUPFAM" id="SSF54211">
    <property type="entry name" value="Ribosomal protein S5 domain 2-like"/>
    <property type="match status" value="1"/>
</dbReference>
<comment type="caution">
    <text evidence="8">The sequence shown here is derived from an EMBL/GenBank/DDBJ whole genome shotgun (WGS) entry which is preliminary data.</text>
</comment>
<evidence type="ECO:0000259" key="7">
    <source>
        <dbReference type="PROSITE" id="PS50908"/>
    </source>
</evidence>
<dbReference type="InterPro" id="IPR023582">
    <property type="entry name" value="Impact"/>
</dbReference>
<dbReference type="GO" id="GO:0140469">
    <property type="term" value="P:GCN2-mediated signaling"/>
    <property type="evidence" value="ECO:0007669"/>
    <property type="project" value="TreeGrafter"/>
</dbReference>
<dbReference type="RefSeq" id="XP_028873431.1">
    <property type="nucleotide sequence ID" value="XM_029017633.1"/>
</dbReference>
<dbReference type="PANTHER" id="PTHR16301:SF25">
    <property type="entry name" value="PROTEIN IMPACT"/>
    <property type="match status" value="1"/>
</dbReference>
<keyword evidence="6" id="KW-0346">Stress response</keyword>
<dbReference type="Gene3D" id="3.30.230.30">
    <property type="entry name" value="Impact, N-terminal domain"/>
    <property type="match status" value="1"/>
</dbReference>
<dbReference type="Pfam" id="PF01205">
    <property type="entry name" value="Impact_N"/>
    <property type="match status" value="1"/>
</dbReference>
<reference evidence="8 9" key="1">
    <citation type="submission" date="2016-10" db="EMBL/GenBank/DDBJ databases">
        <title>Reductive evolution of mitochondrial metabolism and differential evolution of invasion-related proteins in Cryptosporidium.</title>
        <authorList>
            <person name="Liu S."/>
            <person name="Roellig D.M."/>
            <person name="Guo Y."/>
            <person name="Li N."/>
            <person name="Frace M.A."/>
            <person name="Tang K."/>
            <person name="Zhang L."/>
            <person name="Feng Y."/>
            <person name="Xiao L."/>
        </authorList>
    </citation>
    <scope>NUCLEOTIDE SEQUENCE [LARGE SCALE GENOMIC DNA]</scope>
    <source>
        <strain evidence="8">39726</strain>
    </source>
</reference>
<dbReference type="Gene3D" id="3.10.110.10">
    <property type="entry name" value="Ubiquitin Conjugating Enzyme"/>
    <property type="match status" value="1"/>
</dbReference>
<dbReference type="GO" id="GO:0006446">
    <property type="term" value="P:regulation of translational initiation"/>
    <property type="evidence" value="ECO:0007669"/>
    <property type="project" value="TreeGrafter"/>
</dbReference>
<evidence type="ECO:0000256" key="1">
    <source>
        <dbReference type="ARBA" id="ARBA00004496"/>
    </source>
</evidence>
<keyword evidence="9" id="KW-1185">Reference proteome</keyword>
<comment type="similarity">
    <text evidence="2">Belongs to the IMPACT family.</text>
</comment>
<keyword evidence="5" id="KW-0810">Translation regulation</keyword>
<name>A0A1J4MFK6_9CRYT</name>
<accession>A0A1J4MFK6</accession>
<dbReference type="InterPro" id="IPR006575">
    <property type="entry name" value="RWD_dom"/>
</dbReference>
<gene>
    <name evidence="8" type="ORF">cubi_00620</name>
</gene>
<dbReference type="AlphaFoldDB" id="A0A1J4MFK6"/>
<protein>
    <recommendedName>
        <fullName evidence="7">RWD domain-containing protein</fullName>
    </recommendedName>
</protein>
<evidence type="ECO:0000256" key="2">
    <source>
        <dbReference type="ARBA" id="ARBA00007665"/>
    </source>
</evidence>
<organism evidence="8 9">
    <name type="scientific">Cryptosporidium ubiquitum</name>
    <dbReference type="NCBI Taxonomy" id="857276"/>
    <lineage>
        <taxon>Eukaryota</taxon>
        <taxon>Sar</taxon>
        <taxon>Alveolata</taxon>
        <taxon>Apicomplexa</taxon>
        <taxon>Conoidasida</taxon>
        <taxon>Coccidia</taxon>
        <taxon>Eucoccidiorida</taxon>
        <taxon>Eimeriorina</taxon>
        <taxon>Cryptosporidiidae</taxon>
        <taxon>Cryptosporidium</taxon>
    </lineage>
</organism>
<feature type="domain" description="RWD" evidence="7">
    <location>
        <begin position="8"/>
        <end position="134"/>
    </location>
</feature>
<dbReference type="GO" id="GO:0005737">
    <property type="term" value="C:cytoplasm"/>
    <property type="evidence" value="ECO:0007669"/>
    <property type="project" value="UniProtKB-SubCell"/>
</dbReference>
<dbReference type="VEuPathDB" id="CryptoDB:cubi_00620"/>
<dbReference type="InterPro" id="IPR016135">
    <property type="entry name" value="UBQ-conjugating_enzyme/RWD"/>
</dbReference>
<keyword evidence="3" id="KW-0963">Cytoplasm</keyword>